<evidence type="ECO:0000256" key="2">
    <source>
        <dbReference type="ARBA" id="ARBA00022490"/>
    </source>
</evidence>
<keyword evidence="11" id="KW-1185">Reference proteome</keyword>
<evidence type="ECO:0000256" key="5">
    <source>
        <dbReference type="ARBA" id="ARBA00029468"/>
    </source>
</evidence>
<feature type="compositionally biased region" description="Polar residues" evidence="7">
    <location>
        <begin position="1"/>
        <end position="18"/>
    </location>
</feature>
<evidence type="ECO:0000256" key="7">
    <source>
        <dbReference type="SAM" id="MobiDB-lite"/>
    </source>
</evidence>
<dbReference type="InterPro" id="IPR026720">
    <property type="entry name" value="CFAP91"/>
</dbReference>
<accession>A0AA86PZV7</accession>
<evidence type="ECO:0000259" key="8">
    <source>
        <dbReference type="Pfam" id="PF14738"/>
    </source>
</evidence>
<feature type="region of interest" description="Disordered" evidence="7">
    <location>
        <begin position="95"/>
        <end position="117"/>
    </location>
</feature>
<comment type="similarity">
    <text evidence="5">Belongs to the CFAP91 family.</text>
</comment>
<evidence type="ECO:0000313" key="10">
    <source>
        <dbReference type="EMBL" id="CAL6093148.1"/>
    </source>
</evidence>
<reference evidence="10 11" key="2">
    <citation type="submission" date="2024-07" db="EMBL/GenBank/DDBJ databases">
        <authorList>
            <person name="Akdeniz Z."/>
        </authorList>
    </citation>
    <scope>NUCLEOTIDE SEQUENCE [LARGE SCALE GENOMIC DNA]</scope>
</reference>
<dbReference type="Pfam" id="PF14738">
    <property type="entry name" value="CFAP91"/>
    <property type="match status" value="1"/>
</dbReference>
<dbReference type="PANTHER" id="PTHR22455">
    <property type="entry name" value="CILIA- AND FLAGELLA-ASSOCIATED PROTEIN 91"/>
    <property type="match status" value="1"/>
</dbReference>
<dbReference type="EMBL" id="CAXDID020000454">
    <property type="protein sequence ID" value="CAL6093148.1"/>
    <property type="molecule type" value="Genomic_DNA"/>
</dbReference>
<evidence type="ECO:0000256" key="4">
    <source>
        <dbReference type="ARBA" id="ARBA00023273"/>
    </source>
</evidence>
<dbReference type="InterPro" id="IPR032840">
    <property type="entry name" value="CFAP91_dom"/>
</dbReference>
<comment type="subcellular location">
    <subcellularLocation>
        <location evidence="1">Cytoplasm</location>
        <location evidence="1">Cytoskeleton</location>
        <location evidence="1">Cilium axoneme</location>
    </subcellularLocation>
</comment>
<evidence type="ECO:0000313" key="9">
    <source>
        <dbReference type="EMBL" id="CAI9946938.1"/>
    </source>
</evidence>
<dbReference type="EMBL" id="CATOUU010000770">
    <property type="protein sequence ID" value="CAI9946938.1"/>
    <property type="molecule type" value="Genomic_DNA"/>
</dbReference>
<reference evidence="9" key="1">
    <citation type="submission" date="2023-06" db="EMBL/GenBank/DDBJ databases">
        <authorList>
            <person name="Kurt Z."/>
        </authorList>
    </citation>
    <scope>NUCLEOTIDE SEQUENCE</scope>
</reference>
<protein>
    <recommendedName>
        <fullName evidence="6">Cilia- and flagella-associated protein 91</fullName>
    </recommendedName>
</protein>
<keyword evidence="2" id="KW-0963">Cytoplasm</keyword>
<proteinExistence type="inferred from homology"/>
<feature type="domain" description="CFAP91" evidence="8">
    <location>
        <begin position="35"/>
        <end position="199"/>
    </location>
</feature>
<sequence>MSLFAPTQQDVQKASQLPQHPVPYRQGATQISVGVQTDLRETGIQTDPWTAKLSDDSEVPDNQQLLDLLELTFANGLLPAHQETMKVIDRIREEKEFEKQIPPPLDPTRRPTSADQAQEQKRIQMLIDKDILEWSRKEGELQKQHARRIKLLMDQLETRETARQDLRNELLDRLTVTKNEQLTQNSLKLTQQAVLQLKKTTQDLKTQIQNQKTYSDQNVVSDRLTYKSHTGDPSLTLPQQRTTKLLVNQCIYSANSLNAPVLKPGEAPYRFAGVIRLAGTELKTAEDFNEILQFQSQMEQKTEMAKPRTSKSIGKNYAVQKESNYLPPRLLENNILEPPNTKPEWLRNTKKTQLKQIQQQLKQTIVDQNKVVPVYKQFEMPPDITESDKNDAALFVQNLIRGKATQNKLENGKDRRIGLVNELRLAHALVQTRSQEENLQKVAQDRFKLIHDAIVSGVVVQGVGSGLGQTLDQMQKDRTRQQQVMRAQAILQIAMRERQRREKLESEERQKEVMHRSRNDYNRQVIQTAHREFVDMLIDQLSKQSATQDAEAQAKDLALRQIEALVELDYQRSKADAQNNYKDELQTYLQEFLLPEVDRQYQLDKIDKAQEKWLTAGLIGKEASMLASKKKGKVDVDAQGVVTLDGEAQSDLFEGVDKETEKKMKKEEKK</sequence>
<evidence type="ECO:0000256" key="3">
    <source>
        <dbReference type="ARBA" id="ARBA00023212"/>
    </source>
</evidence>
<name>A0AA86PZV7_9EUKA</name>
<evidence type="ECO:0000256" key="1">
    <source>
        <dbReference type="ARBA" id="ARBA00004430"/>
    </source>
</evidence>
<dbReference type="AlphaFoldDB" id="A0AA86PZV7"/>
<organism evidence="9">
    <name type="scientific">Hexamita inflata</name>
    <dbReference type="NCBI Taxonomy" id="28002"/>
    <lineage>
        <taxon>Eukaryota</taxon>
        <taxon>Metamonada</taxon>
        <taxon>Diplomonadida</taxon>
        <taxon>Hexamitidae</taxon>
        <taxon>Hexamitinae</taxon>
        <taxon>Hexamita</taxon>
    </lineage>
</organism>
<dbReference type="PANTHER" id="PTHR22455:SF10">
    <property type="entry name" value="CILIA- AND FLAGELLA-ASSOCIATED PROTEIN 91"/>
    <property type="match status" value="1"/>
</dbReference>
<evidence type="ECO:0000256" key="6">
    <source>
        <dbReference type="ARBA" id="ARBA00029555"/>
    </source>
</evidence>
<keyword evidence="3" id="KW-0206">Cytoskeleton</keyword>
<feature type="region of interest" description="Disordered" evidence="7">
    <location>
        <begin position="1"/>
        <end position="28"/>
    </location>
</feature>
<dbReference type="GO" id="GO:0005930">
    <property type="term" value="C:axoneme"/>
    <property type="evidence" value="ECO:0007669"/>
    <property type="project" value="UniProtKB-SubCell"/>
</dbReference>
<comment type="caution">
    <text evidence="9">The sequence shown here is derived from an EMBL/GenBank/DDBJ whole genome shotgun (WGS) entry which is preliminary data.</text>
</comment>
<gene>
    <name evidence="9" type="ORF">HINF_LOCUS34583</name>
    <name evidence="10" type="ORF">HINF_LOCUS66770</name>
</gene>
<keyword evidence="4" id="KW-0966">Cell projection</keyword>
<evidence type="ECO:0000313" key="11">
    <source>
        <dbReference type="Proteomes" id="UP001642409"/>
    </source>
</evidence>
<dbReference type="Proteomes" id="UP001642409">
    <property type="component" value="Unassembled WGS sequence"/>
</dbReference>